<dbReference type="EMBL" id="CP012390">
    <property type="protein sequence ID" value="ALE19394.1"/>
    <property type="molecule type" value="Genomic_DNA"/>
</dbReference>
<sequence>MNAQPRNVLINAGMVLGGVLVGTGMTGLLFILGVTLVSTISHPIINPIEWTPVIPLLGLIATCLTTGGSIGIIRSRHPFSALAVGMIIASIVFLLVIVSYYFGYAH</sequence>
<gene>
    <name evidence="2" type="ORF">AL705_07465</name>
    <name evidence="3" type="ORF">LC603019_01482</name>
</gene>
<dbReference type="AlphaFoldDB" id="A0A0M3TBX6"/>
<evidence type="ECO:0000313" key="3">
    <source>
        <dbReference type="EMBL" id="VHO01549.1"/>
    </source>
</evidence>
<dbReference type="EMBL" id="LR584267">
    <property type="protein sequence ID" value="VHO01549.1"/>
    <property type="molecule type" value="Genomic_DNA"/>
</dbReference>
<feature type="transmembrane region" description="Helical" evidence="1">
    <location>
        <begin position="53"/>
        <end position="73"/>
    </location>
</feature>
<dbReference type="Proteomes" id="UP000068137">
    <property type="component" value="Chromosome"/>
</dbReference>
<keyword evidence="5" id="KW-1185">Reference proteome</keyword>
<keyword evidence="1" id="KW-1133">Transmembrane helix</keyword>
<evidence type="ECO:0000256" key="1">
    <source>
        <dbReference type="SAM" id="Phobius"/>
    </source>
</evidence>
<feature type="transmembrane region" description="Helical" evidence="1">
    <location>
        <begin position="12"/>
        <end position="33"/>
    </location>
</feature>
<feature type="transmembrane region" description="Helical" evidence="1">
    <location>
        <begin position="80"/>
        <end position="102"/>
    </location>
</feature>
<evidence type="ECO:0000313" key="5">
    <source>
        <dbReference type="Proteomes" id="UP000324288"/>
    </source>
</evidence>
<proteinExistence type="predicted"/>
<keyword evidence="1" id="KW-0472">Membrane</keyword>
<keyword evidence="1" id="KW-0812">Transmembrane</keyword>
<accession>A0A0M3TBX6</accession>
<dbReference type="KEGG" id="cbq:AL705_07465"/>
<evidence type="ECO:0000313" key="2">
    <source>
        <dbReference type="EMBL" id="ALE19394.1"/>
    </source>
</evidence>
<name>A0A0M3TBX6_9ACTN</name>
<organism evidence="2 4">
    <name type="scientific">Lawsonella clevelandensis</name>
    <dbReference type="NCBI Taxonomy" id="1528099"/>
    <lineage>
        <taxon>Bacteria</taxon>
        <taxon>Bacillati</taxon>
        <taxon>Actinomycetota</taxon>
        <taxon>Actinomycetes</taxon>
        <taxon>Mycobacteriales</taxon>
        <taxon>Lawsonellaceae</taxon>
        <taxon>Lawsonella</taxon>
    </lineage>
</organism>
<reference evidence="3 5" key="3">
    <citation type="submission" date="2019-04" db="EMBL/GenBank/DDBJ databases">
        <authorList>
            <person name="Seth-Smith MB H."/>
            <person name="Seth-Smith H."/>
        </authorList>
    </citation>
    <scope>NUCLEOTIDE SEQUENCE [LARGE SCALE GENOMIC DNA]</scope>
    <source>
        <strain evidence="3">USB-603019</strain>
    </source>
</reference>
<dbReference type="Proteomes" id="UP000324288">
    <property type="component" value="Chromosome"/>
</dbReference>
<reference evidence="2 4" key="1">
    <citation type="journal article" date="2015" name="Genome Announc.">
        <title>Complete Genome Sequences for Two Strains of a Novel Fastidious, Partially Acid-Fast, Gram-Positive Corynebacterineae Bacterium, Derived from Human Clinical Samples.</title>
        <authorList>
            <person name="Nicholson A.C."/>
            <person name="Bell M."/>
            <person name="Humrighouse B.W."/>
            <person name="McQuiston J.R."/>
        </authorList>
    </citation>
    <scope>NUCLEOTIDE SEQUENCE [LARGE SCALE GENOMIC DNA]</scope>
    <source>
        <strain evidence="2 4">X1698</strain>
    </source>
</reference>
<evidence type="ECO:0000313" key="4">
    <source>
        <dbReference type="Proteomes" id="UP000068137"/>
    </source>
</evidence>
<reference evidence="2" key="2">
    <citation type="journal article" date="2016" name="Int. J. Syst. Evol. Microbiol.">
        <title>Lawsonella clevelandensis gen. nov., sp. nov., a new member of the suborder Corynebacterineae isolated from human abscesses.</title>
        <authorList>
            <person name="Bell M.E."/>
            <person name="Bernard K.A."/>
            <person name="Harrington S.M."/>
            <person name="Patel N.B."/>
            <person name="Tucker T.A."/>
            <person name="Metcalfe M.G."/>
            <person name="McQuiston J.R."/>
        </authorList>
    </citation>
    <scope>NUCLEOTIDE SEQUENCE</scope>
    <source>
        <strain evidence="2">X1698</strain>
    </source>
</reference>
<protein>
    <submittedName>
        <fullName evidence="2">Uncharacterized protein</fullName>
    </submittedName>
</protein>
<dbReference type="RefSeq" id="WP_053962463.1">
    <property type="nucleotide sequence ID" value="NZ_CAJPTR010000004.1"/>
</dbReference>
<dbReference type="GeneID" id="84895380"/>